<name>A0A2V3Y9F0_9FIRM</name>
<dbReference type="RefSeq" id="WP_110321668.1">
    <property type="nucleotide sequence ID" value="NZ_QJKD01000002.1"/>
</dbReference>
<sequence>MNHFLKKQAAGFYISAASVILAVIAMISYAMMAQDGENTPGSVYLLTVAAIAVQLAVMAFNQTKTGKTYYNTASFLAALLSAFCLVRFITGRMEWLGGLAAHNANFAPLHASFFTAVVFYVLTMAACIAASFCKQVKEGS</sequence>
<organism evidence="2 3">
    <name type="scientific">Hungatella effluvii</name>
    <dbReference type="NCBI Taxonomy" id="1096246"/>
    <lineage>
        <taxon>Bacteria</taxon>
        <taxon>Bacillati</taxon>
        <taxon>Bacillota</taxon>
        <taxon>Clostridia</taxon>
        <taxon>Lachnospirales</taxon>
        <taxon>Lachnospiraceae</taxon>
        <taxon>Hungatella</taxon>
    </lineage>
</organism>
<accession>A0A2V3Y9F0</accession>
<feature type="transmembrane region" description="Helical" evidence="1">
    <location>
        <begin position="43"/>
        <end position="61"/>
    </location>
</feature>
<comment type="caution">
    <text evidence="2">The sequence shown here is derived from an EMBL/GenBank/DDBJ whole genome shotgun (WGS) entry which is preliminary data.</text>
</comment>
<gene>
    <name evidence="2" type="ORF">DFR60_10262</name>
</gene>
<protein>
    <submittedName>
        <fullName evidence="2">Uncharacterized protein</fullName>
    </submittedName>
</protein>
<keyword evidence="1" id="KW-1133">Transmembrane helix</keyword>
<feature type="transmembrane region" description="Helical" evidence="1">
    <location>
        <begin position="68"/>
        <end position="89"/>
    </location>
</feature>
<feature type="transmembrane region" description="Helical" evidence="1">
    <location>
        <begin position="12"/>
        <end position="31"/>
    </location>
</feature>
<evidence type="ECO:0000313" key="2">
    <source>
        <dbReference type="EMBL" id="PXX55788.1"/>
    </source>
</evidence>
<dbReference type="Proteomes" id="UP000248057">
    <property type="component" value="Unassembled WGS sequence"/>
</dbReference>
<keyword evidence="1" id="KW-0472">Membrane</keyword>
<evidence type="ECO:0000256" key="1">
    <source>
        <dbReference type="SAM" id="Phobius"/>
    </source>
</evidence>
<evidence type="ECO:0000313" key="3">
    <source>
        <dbReference type="Proteomes" id="UP000248057"/>
    </source>
</evidence>
<reference evidence="2 3" key="1">
    <citation type="submission" date="2018-05" db="EMBL/GenBank/DDBJ databases">
        <title>Genomic Encyclopedia of Type Strains, Phase IV (KMG-IV): sequencing the most valuable type-strain genomes for metagenomic binning, comparative biology and taxonomic classification.</title>
        <authorList>
            <person name="Goeker M."/>
        </authorList>
    </citation>
    <scope>NUCLEOTIDE SEQUENCE [LARGE SCALE GENOMIC DNA]</scope>
    <source>
        <strain evidence="2 3">DSM 24995</strain>
    </source>
</reference>
<feature type="transmembrane region" description="Helical" evidence="1">
    <location>
        <begin position="109"/>
        <end position="133"/>
    </location>
</feature>
<dbReference type="AlphaFoldDB" id="A0A2V3Y9F0"/>
<keyword evidence="1" id="KW-0812">Transmembrane</keyword>
<proteinExistence type="predicted"/>
<dbReference type="GeneID" id="86060053"/>
<dbReference type="EMBL" id="QJKD01000002">
    <property type="protein sequence ID" value="PXX55788.1"/>
    <property type="molecule type" value="Genomic_DNA"/>
</dbReference>
<keyword evidence="3" id="KW-1185">Reference proteome</keyword>